<evidence type="ECO:0000256" key="4">
    <source>
        <dbReference type="ARBA" id="ARBA00023163"/>
    </source>
</evidence>
<dbReference type="PROSITE" id="PS01124">
    <property type="entry name" value="HTH_ARAC_FAMILY_2"/>
    <property type="match status" value="1"/>
</dbReference>
<evidence type="ECO:0000313" key="11">
    <source>
        <dbReference type="Proteomes" id="UP000321089"/>
    </source>
</evidence>
<dbReference type="GO" id="GO:0043565">
    <property type="term" value="F:sequence-specific DNA binding"/>
    <property type="evidence" value="ECO:0007669"/>
    <property type="project" value="InterPro"/>
</dbReference>
<reference evidence="9 11" key="1">
    <citation type="submission" date="2019-07" db="EMBL/GenBank/DDBJ databases">
        <title>Whole genome shotgun sequence of Clostridium butyricum NBRC 3858.</title>
        <authorList>
            <person name="Hosoyama A."/>
            <person name="Uohara A."/>
            <person name="Ohji S."/>
            <person name="Ichikawa N."/>
        </authorList>
    </citation>
    <scope>NUCLEOTIDE SEQUENCE [LARGE SCALE GENOMIC DNA]</scope>
    <source>
        <strain evidence="9 11">NBRC 3858</strain>
    </source>
</reference>
<feature type="domain" description="Response regulatory" evidence="8">
    <location>
        <begin position="6"/>
        <end position="123"/>
    </location>
</feature>
<dbReference type="PROSITE" id="PS50110">
    <property type="entry name" value="RESPONSE_REGULATORY"/>
    <property type="match status" value="1"/>
</dbReference>
<evidence type="ECO:0000256" key="3">
    <source>
        <dbReference type="ARBA" id="ARBA00023125"/>
    </source>
</evidence>
<dbReference type="InterPro" id="IPR018060">
    <property type="entry name" value="HTH_AraC"/>
</dbReference>
<name>A0A512TSC6_CLOBU</name>
<keyword evidence="2" id="KW-0805">Transcription regulation</keyword>
<dbReference type="RefSeq" id="WP_146869227.1">
    <property type="nucleotide sequence ID" value="NZ_BKBC01000080.1"/>
</dbReference>
<dbReference type="InterPro" id="IPR018062">
    <property type="entry name" value="HTH_AraC-typ_CS"/>
</dbReference>
<dbReference type="Proteomes" id="UP000474042">
    <property type="component" value="Unassembled WGS sequence"/>
</dbReference>
<evidence type="ECO:0000259" key="7">
    <source>
        <dbReference type="PROSITE" id="PS01124"/>
    </source>
</evidence>
<comment type="caution">
    <text evidence="9">The sequence shown here is derived from an EMBL/GenBank/DDBJ whole genome shotgun (WGS) entry which is preliminary data.</text>
</comment>
<keyword evidence="6" id="KW-0597">Phosphoprotein</keyword>
<dbReference type="SUPFAM" id="SSF52172">
    <property type="entry name" value="CheY-like"/>
    <property type="match status" value="1"/>
</dbReference>
<dbReference type="PANTHER" id="PTHR43280:SF2">
    <property type="entry name" value="HTH-TYPE TRANSCRIPTIONAL REGULATOR EXSA"/>
    <property type="match status" value="1"/>
</dbReference>
<dbReference type="EMBL" id="WOFV02000015">
    <property type="protein sequence ID" value="NAS17599.1"/>
    <property type="molecule type" value="Genomic_DNA"/>
</dbReference>
<dbReference type="GO" id="GO:0003700">
    <property type="term" value="F:DNA-binding transcription factor activity"/>
    <property type="evidence" value="ECO:0007669"/>
    <property type="project" value="InterPro"/>
</dbReference>
<feature type="modified residue" description="4-aspartylphosphate" evidence="6">
    <location>
        <position position="58"/>
    </location>
</feature>
<dbReference type="CDD" id="cd17536">
    <property type="entry name" value="REC_YesN-like"/>
    <property type="match status" value="1"/>
</dbReference>
<dbReference type="SMART" id="SM00448">
    <property type="entry name" value="REC"/>
    <property type="match status" value="1"/>
</dbReference>
<dbReference type="PRINTS" id="PR00032">
    <property type="entry name" value="HTHARAC"/>
</dbReference>
<dbReference type="InterPro" id="IPR011006">
    <property type="entry name" value="CheY-like_superfamily"/>
</dbReference>
<dbReference type="Gene3D" id="1.10.10.60">
    <property type="entry name" value="Homeodomain-like"/>
    <property type="match status" value="2"/>
</dbReference>
<protein>
    <recommendedName>
        <fullName evidence="1">Stage 0 sporulation protein A homolog</fullName>
    </recommendedName>
</protein>
<dbReference type="SUPFAM" id="SSF46689">
    <property type="entry name" value="Homeodomain-like"/>
    <property type="match status" value="2"/>
</dbReference>
<dbReference type="Gene3D" id="3.40.50.2300">
    <property type="match status" value="1"/>
</dbReference>
<dbReference type="PANTHER" id="PTHR43280">
    <property type="entry name" value="ARAC-FAMILY TRANSCRIPTIONAL REGULATOR"/>
    <property type="match status" value="1"/>
</dbReference>
<dbReference type="Proteomes" id="UP000321089">
    <property type="component" value="Unassembled WGS sequence"/>
</dbReference>
<evidence type="ECO:0000256" key="5">
    <source>
        <dbReference type="ARBA" id="ARBA00024867"/>
    </source>
</evidence>
<evidence type="ECO:0000256" key="6">
    <source>
        <dbReference type="PROSITE-ProRule" id="PRU00169"/>
    </source>
</evidence>
<evidence type="ECO:0000259" key="8">
    <source>
        <dbReference type="PROSITE" id="PS50110"/>
    </source>
</evidence>
<dbReference type="Pfam" id="PF00072">
    <property type="entry name" value="Response_reg"/>
    <property type="match status" value="1"/>
</dbReference>
<dbReference type="EMBL" id="BKBC01000080">
    <property type="protein sequence ID" value="GEQ23135.1"/>
    <property type="molecule type" value="Genomic_DNA"/>
</dbReference>
<evidence type="ECO:0000313" key="12">
    <source>
        <dbReference type="Proteomes" id="UP000474042"/>
    </source>
</evidence>
<dbReference type="SMART" id="SM00342">
    <property type="entry name" value="HTH_ARAC"/>
    <property type="match status" value="1"/>
</dbReference>
<accession>A0A512TSC6</accession>
<evidence type="ECO:0000256" key="1">
    <source>
        <dbReference type="ARBA" id="ARBA00018672"/>
    </source>
</evidence>
<evidence type="ECO:0000313" key="10">
    <source>
        <dbReference type="EMBL" id="NAS17599.1"/>
    </source>
</evidence>
<dbReference type="AlphaFoldDB" id="A0A512TSC6"/>
<proteinExistence type="predicted"/>
<organism evidence="9 11">
    <name type="scientific">Clostridium butyricum</name>
    <dbReference type="NCBI Taxonomy" id="1492"/>
    <lineage>
        <taxon>Bacteria</taxon>
        <taxon>Bacillati</taxon>
        <taxon>Bacillota</taxon>
        <taxon>Clostridia</taxon>
        <taxon>Eubacteriales</taxon>
        <taxon>Clostridiaceae</taxon>
        <taxon>Clostridium</taxon>
    </lineage>
</organism>
<evidence type="ECO:0000313" key="9">
    <source>
        <dbReference type="EMBL" id="GEQ23135.1"/>
    </source>
</evidence>
<sequence>MNDFCKILIIDDEFIMRQGIKYMTDWEKEGFKIIGQASNGQEAIDMIKKEKPHIIISDIVMPQIDGIELSKYIQNNYPDISIIILSSYSDFEYVKSSFQNGAIDYLLKPTLELDSLLKSLRKAAGKIKNFTLSSNKTQHTETVLKRLILGFNSDIDFNELNNLFTYDKFCLFGINAKNLFKSYEDRNNFINQLASELDSFFSSNLSKTIYKTVTLENEIVLCLINFKFENNSHLIYELKRFSEKFHQKFSNSFLVLSKNFDSLANIKNIYDENFLFLCKQYFFNKGTYFYSSDDYKTPPDENSFNFKLFSELMSSMHITDAFNMLLDYISLSISHKSLNEFELKSIMQNCTYNAISNLENLNIDQFEINLLKHKFFSQIDQAIYADDLITICKEICDNFNELMTKYESTFNSHMINKIIHYIQTNYAEPLTLTDVSQKFSFNYYYLSSYFSSHNHEGFNEFLNKIRIEKACEFLKQDIPISSISSMVGYSDQSYFSKVFKKFTGFTPSSYRKNLV</sequence>
<reference evidence="10 12" key="2">
    <citation type="submission" date="2020-01" db="EMBL/GenBank/DDBJ databases">
        <title>Genome sequence of a 1,3-propanediol producer, Clostridium butyricum S3.</title>
        <authorList>
            <person name="Zhou J."/>
        </authorList>
    </citation>
    <scope>NUCLEOTIDE SEQUENCE [LARGE SCALE GENOMIC DNA]</scope>
    <source>
        <strain evidence="10 12">S3</strain>
    </source>
</reference>
<dbReference type="InterPro" id="IPR009057">
    <property type="entry name" value="Homeodomain-like_sf"/>
</dbReference>
<keyword evidence="3 9" id="KW-0238">DNA-binding</keyword>
<comment type="function">
    <text evidence="5">May play the central regulatory role in sporulation. It may be an element of the effector pathway responsible for the activation of sporulation genes in response to nutritional stress. Spo0A may act in concert with spo0H (a sigma factor) to control the expression of some genes that are critical to the sporulation process.</text>
</comment>
<dbReference type="PROSITE" id="PS00041">
    <property type="entry name" value="HTH_ARAC_FAMILY_1"/>
    <property type="match status" value="1"/>
</dbReference>
<dbReference type="InterPro" id="IPR020449">
    <property type="entry name" value="Tscrpt_reg_AraC-type_HTH"/>
</dbReference>
<gene>
    <name evidence="9" type="ORF">CBU02nite_36410</name>
    <name evidence="10" type="ORF">GND98_006865</name>
</gene>
<feature type="domain" description="HTH araC/xylS-type" evidence="7">
    <location>
        <begin position="416"/>
        <end position="513"/>
    </location>
</feature>
<dbReference type="GO" id="GO:0000160">
    <property type="term" value="P:phosphorelay signal transduction system"/>
    <property type="evidence" value="ECO:0007669"/>
    <property type="project" value="InterPro"/>
</dbReference>
<keyword evidence="4" id="KW-0804">Transcription</keyword>
<dbReference type="InterPro" id="IPR001789">
    <property type="entry name" value="Sig_transdc_resp-reg_receiver"/>
</dbReference>
<evidence type="ECO:0000256" key="2">
    <source>
        <dbReference type="ARBA" id="ARBA00023015"/>
    </source>
</evidence>
<dbReference type="Pfam" id="PF12833">
    <property type="entry name" value="HTH_18"/>
    <property type="match status" value="1"/>
</dbReference>